<dbReference type="Proteomes" id="UP000265520">
    <property type="component" value="Unassembled WGS sequence"/>
</dbReference>
<feature type="non-terminal residue" evidence="1">
    <location>
        <position position="64"/>
    </location>
</feature>
<dbReference type="EMBL" id="LXQA010258613">
    <property type="protein sequence ID" value="MCI38687.1"/>
    <property type="molecule type" value="Genomic_DNA"/>
</dbReference>
<name>A0A392RR65_9FABA</name>
<comment type="caution">
    <text evidence="1">The sequence shown here is derived from an EMBL/GenBank/DDBJ whole genome shotgun (WGS) entry which is preliminary data.</text>
</comment>
<dbReference type="AlphaFoldDB" id="A0A392RR65"/>
<reference evidence="1 2" key="1">
    <citation type="journal article" date="2018" name="Front. Plant Sci.">
        <title>Red Clover (Trifolium pratense) and Zigzag Clover (T. medium) - A Picture of Genomic Similarities and Differences.</title>
        <authorList>
            <person name="Dluhosova J."/>
            <person name="Istvanek J."/>
            <person name="Nedelnik J."/>
            <person name="Repkova J."/>
        </authorList>
    </citation>
    <scope>NUCLEOTIDE SEQUENCE [LARGE SCALE GENOMIC DNA]</scope>
    <source>
        <strain evidence="2">cv. 10/8</strain>
        <tissue evidence="1">Leaf</tissue>
    </source>
</reference>
<keyword evidence="2" id="KW-1185">Reference proteome</keyword>
<protein>
    <submittedName>
        <fullName evidence="1">Uncharacterized protein</fullName>
    </submittedName>
</protein>
<accession>A0A392RR65</accession>
<evidence type="ECO:0000313" key="1">
    <source>
        <dbReference type="EMBL" id="MCI38687.1"/>
    </source>
</evidence>
<organism evidence="1 2">
    <name type="scientific">Trifolium medium</name>
    <dbReference type="NCBI Taxonomy" id="97028"/>
    <lineage>
        <taxon>Eukaryota</taxon>
        <taxon>Viridiplantae</taxon>
        <taxon>Streptophyta</taxon>
        <taxon>Embryophyta</taxon>
        <taxon>Tracheophyta</taxon>
        <taxon>Spermatophyta</taxon>
        <taxon>Magnoliopsida</taxon>
        <taxon>eudicotyledons</taxon>
        <taxon>Gunneridae</taxon>
        <taxon>Pentapetalae</taxon>
        <taxon>rosids</taxon>
        <taxon>fabids</taxon>
        <taxon>Fabales</taxon>
        <taxon>Fabaceae</taxon>
        <taxon>Papilionoideae</taxon>
        <taxon>50 kb inversion clade</taxon>
        <taxon>NPAAA clade</taxon>
        <taxon>Hologalegina</taxon>
        <taxon>IRL clade</taxon>
        <taxon>Trifolieae</taxon>
        <taxon>Trifolium</taxon>
    </lineage>
</organism>
<proteinExistence type="predicted"/>
<sequence length="64" mass="7027">MGNCASPGPVVIPYHATLNHGRDPFQNGVRGGCYDSHGSEHAKLAIYEYERVTRKQLEGNDSQP</sequence>
<evidence type="ECO:0000313" key="2">
    <source>
        <dbReference type="Proteomes" id="UP000265520"/>
    </source>
</evidence>